<evidence type="ECO:0000313" key="3">
    <source>
        <dbReference type="Proteomes" id="UP001283361"/>
    </source>
</evidence>
<evidence type="ECO:0000256" key="1">
    <source>
        <dbReference type="SAM" id="MobiDB-lite"/>
    </source>
</evidence>
<feature type="region of interest" description="Disordered" evidence="1">
    <location>
        <begin position="128"/>
        <end position="174"/>
    </location>
</feature>
<organism evidence="2 3">
    <name type="scientific">Elysia crispata</name>
    <name type="common">lettuce slug</name>
    <dbReference type="NCBI Taxonomy" id="231223"/>
    <lineage>
        <taxon>Eukaryota</taxon>
        <taxon>Metazoa</taxon>
        <taxon>Spiralia</taxon>
        <taxon>Lophotrochozoa</taxon>
        <taxon>Mollusca</taxon>
        <taxon>Gastropoda</taxon>
        <taxon>Heterobranchia</taxon>
        <taxon>Euthyneura</taxon>
        <taxon>Panpulmonata</taxon>
        <taxon>Sacoglossa</taxon>
        <taxon>Placobranchoidea</taxon>
        <taxon>Plakobranchidae</taxon>
        <taxon>Elysia</taxon>
    </lineage>
</organism>
<proteinExistence type="predicted"/>
<dbReference type="Proteomes" id="UP001283361">
    <property type="component" value="Unassembled WGS sequence"/>
</dbReference>
<dbReference type="EMBL" id="JAWDGP010002436">
    <property type="protein sequence ID" value="KAK3783141.1"/>
    <property type="molecule type" value="Genomic_DNA"/>
</dbReference>
<gene>
    <name evidence="2" type="ORF">RRG08_046935</name>
</gene>
<reference evidence="2" key="1">
    <citation type="journal article" date="2023" name="G3 (Bethesda)">
        <title>A reference genome for the long-term kleptoplast-retaining sea slug Elysia crispata morphotype clarki.</title>
        <authorList>
            <person name="Eastman K.E."/>
            <person name="Pendleton A.L."/>
            <person name="Shaikh M.A."/>
            <person name="Suttiyut T."/>
            <person name="Ogas R."/>
            <person name="Tomko P."/>
            <person name="Gavelis G."/>
            <person name="Widhalm J.R."/>
            <person name="Wisecaver J.H."/>
        </authorList>
    </citation>
    <scope>NUCLEOTIDE SEQUENCE</scope>
    <source>
        <strain evidence="2">ECLA1</strain>
    </source>
</reference>
<keyword evidence="3" id="KW-1185">Reference proteome</keyword>
<protein>
    <submittedName>
        <fullName evidence="2">Uncharacterized protein</fullName>
    </submittedName>
</protein>
<accession>A0AAE1A9I9</accession>
<dbReference type="AlphaFoldDB" id="A0AAE1A9I9"/>
<name>A0AAE1A9I9_9GAST</name>
<sequence>MLVSVRPSSTDVRKRVSSNNNKPARSVLIAFLKSRLSQPAIFRSVLIAFLKSRLSQLAIFRSVLIASLKTCLSQPAIFRSVLIAFLKPRLSQLAIFRSVLIASLKTCLSQPAIFRSVLYKTENQKNQATDHYPGKLQGSENWSAGRPNSLLPSGQATPEEDESKTFTKTGGAHQ</sequence>
<evidence type="ECO:0000313" key="2">
    <source>
        <dbReference type="EMBL" id="KAK3783141.1"/>
    </source>
</evidence>
<comment type="caution">
    <text evidence="2">The sequence shown here is derived from an EMBL/GenBank/DDBJ whole genome shotgun (WGS) entry which is preliminary data.</text>
</comment>